<dbReference type="AlphaFoldDB" id="A0A401RAU3"/>
<dbReference type="InterPro" id="IPR007863">
    <property type="entry name" value="Peptidase_M16_C"/>
</dbReference>
<keyword evidence="5" id="KW-0482">Metalloprotease</keyword>
<evidence type="ECO:0000256" key="3">
    <source>
        <dbReference type="ARBA" id="ARBA00022801"/>
    </source>
</evidence>
<evidence type="ECO:0000256" key="4">
    <source>
        <dbReference type="ARBA" id="ARBA00022833"/>
    </source>
</evidence>
<evidence type="ECO:0000313" key="9">
    <source>
        <dbReference type="Proteomes" id="UP000288351"/>
    </source>
</evidence>
<keyword evidence="4" id="KW-0862">Zinc</keyword>
<proteinExistence type="inferred from homology"/>
<dbReference type="GO" id="GO:0006508">
    <property type="term" value="P:proteolysis"/>
    <property type="evidence" value="ECO:0007669"/>
    <property type="project" value="UniProtKB-KW"/>
</dbReference>
<feature type="domain" description="Peptidase M16 C-terminal" evidence="7">
    <location>
        <begin position="172"/>
        <end position="275"/>
    </location>
</feature>
<dbReference type="InterPro" id="IPR050626">
    <property type="entry name" value="Peptidase_M16"/>
</dbReference>
<evidence type="ECO:0000256" key="1">
    <source>
        <dbReference type="ARBA" id="ARBA00007261"/>
    </source>
</evidence>
<dbReference type="InterPro" id="IPR011249">
    <property type="entry name" value="Metalloenz_LuxS/M16"/>
</dbReference>
<dbReference type="PANTHER" id="PTHR43690:SF17">
    <property type="entry name" value="PROTEIN YHJJ"/>
    <property type="match status" value="1"/>
</dbReference>
<organism evidence="8 9">
    <name type="scientific">Streptomyces noursei</name>
    <name type="common">Streptomyces albulus</name>
    <dbReference type="NCBI Taxonomy" id="1971"/>
    <lineage>
        <taxon>Bacteria</taxon>
        <taxon>Bacillati</taxon>
        <taxon>Actinomycetota</taxon>
        <taxon>Actinomycetes</taxon>
        <taxon>Kitasatosporales</taxon>
        <taxon>Streptomycetaceae</taxon>
        <taxon>Streptomyces</taxon>
    </lineage>
</organism>
<dbReference type="GO" id="GO:0046872">
    <property type="term" value="F:metal ion binding"/>
    <property type="evidence" value="ECO:0007669"/>
    <property type="project" value="InterPro"/>
</dbReference>
<dbReference type="Pfam" id="PF05193">
    <property type="entry name" value="Peptidase_M16_C"/>
    <property type="match status" value="1"/>
</dbReference>
<evidence type="ECO:0000256" key="5">
    <source>
        <dbReference type="ARBA" id="ARBA00023049"/>
    </source>
</evidence>
<dbReference type="InterPro" id="IPR011765">
    <property type="entry name" value="Pept_M16_N"/>
</dbReference>
<reference evidence="8 9" key="1">
    <citation type="journal article" date="2019" name="Microbiol. Resour. Announc.">
        <title>Draft Genome Sequence of the Most Traditional epsilon-Poly-l-Lysine Producer, Streptomyces albulus NBRC14147.</title>
        <authorList>
            <person name="Yamanaka K."/>
            <person name="Hamano Y."/>
        </authorList>
    </citation>
    <scope>NUCLEOTIDE SEQUENCE [LARGE SCALE GENOMIC DNA]</scope>
    <source>
        <strain evidence="8 9">NBRC 14147</strain>
    </source>
</reference>
<keyword evidence="3" id="KW-0378">Hydrolase</keyword>
<evidence type="ECO:0000259" key="6">
    <source>
        <dbReference type="Pfam" id="PF00675"/>
    </source>
</evidence>
<keyword evidence="2" id="KW-0645">Protease</keyword>
<dbReference type="GO" id="GO:0008237">
    <property type="term" value="F:metallopeptidase activity"/>
    <property type="evidence" value="ECO:0007669"/>
    <property type="project" value="UniProtKB-KW"/>
</dbReference>
<name>A0A401RAU3_STRNR</name>
<gene>
    <name evidence="8" type="ORF">SALB_07525</name>
</gene>
<dbReference type="Gene3D" id="3.30.830.10">
    <property type="entry name" value="Metalloenzyme, LuxS/M16 peptidase-like"/>
    <property type="match status" value="3"/>
</dbReference>
<evidence type="ECO:0000313" key="8">
    <source>
        <dbReference type="EMBL" id="GCB94724.1"/>
    </source>
</evidence>
<feature type="domain" description="Peptidase M16 N-terminal" evidence="6">
    <location>
        <begin position="15"/>
        <end position="133"/>
    </location>
</feature>
<comment type="similarity">
    <text evidence="1">Belongs to the peptidase M16 family.</text>
</comment>
<dbReference type="EMBL" id="BHXC01000007">
    <property type="protein sequence ID" value="GCB94724.1"/>
    <property type="molecule type" value="Genomic_DNA"/>
</dbReference>
<dbReference type="Proteomes" id="UP000288351">
    <property type="component" value="Unassembled WGS sequence"/>
</dbReference>
<evidence type="ECO:0000256" key="2">
    <source>
        <dbReference type="ARBA" id="ARBA00022670"/>
    </source>
</evidence>
<protein>
    <submittedName>
        <fullName evidence="8">Peptidase M16</fullName>
    </submittedName>
</protein>
<dbReference type="Pfam" id="PF00675">
    <property type="entry name" value="Peptidase_M16"/>
    <property type="match status" value="1"/>
</dbReference>
<accession>A0A401RAU3</accession>
<evidence type="ECO:0000259" key="7">
    <source>
        <dbReference type="Pfam" id="PF05193"/>
    </source>
</evidence>
<dbReference type="RefSeq" id="WP_016570555.1">
    <property type="nucleotide sequence ID" value="NZ_BHXC01000007.1"/>
</dbReference>
<sequence length="861" mass="92768">MASQMHKATLRNGLRVVFERQPESPRTAVCVHYGVGYRSEKPEREGFAHLFEHLMFRGSANLLPGRFFEHIHPLGGQANGTTHQDYTDYHQVVPSAMLERALFSEADRMRSPVFTEETLAEQLDGIEEEIRQAVTVRPYGGLPWPLLPGVVFERFANAHDGYGRMDQLRRATVAACEEFFHAHYAPGNAVLTVVGNHEPEELLALVERHFGDIPPRPFAPSPELREPDLLEDRWQICTEPGVTAAAIALGYRLPDPKKDITDYLAHVVLAEMISQHGLEGIQTVSAGCGVFGPLDAKDPDLLVITALVPSTVTPRHTVEAMTERWIHWAEAPDLRQTQPPAVRRLIARHHREHAEAYPRSRARGRLELLFGRAELLDEYPALLAEVDPEQVAAAARRLGTEPKGILIMSPGATRTRPAPVREPGLVPAATKAPRAVAVTPAPATAARPVPPVGVQPPPRYGPWCETTLAGGTGIVAVQDRRAPLVELRLRLPLGVLGWQRPDDVDALTQLLARRDQAPTRAEAAGGSFRLATDGQWLDATGYATPSTTGAWLGRVAELTAPVNAPAALPTRHHDAHLVMDTALRRHWLAGALSAAVPGDLDAIHESVLRRGGGWLIAVGDLDPERFTADAERALSTWSAVPHTPGIVLPESGTIQPGGAMLALHHDASEDVQVTLSAPEPAGDIGTAARYLATAVSGIQFQSRLSALALGAASEPSLYAARDVCLGLARAYIRATLPEQYAAPSTAAIREALRTSLTTPVTAAELEPIRTFCAAQLLGAFDSPAAKADLLRDCASAGRPVVWAERLPDLLRQTTAAEVGAARNELFPIDAMTLVALGKPGPVSEVTSQWARELDDNGGAAG</sequence>
<comment type="caution">
    <text evidence="8">The sequence shown here is derived from an EMBL/GenBank/DDBJ whole genome shotgun (WGS) entry which is preliminary data.</text>
</comment>
<dbReference type="PANTHER" id="PTHR43690">
    <property type="entry name" value="NARDILYSIN"/>
    <property type="match status" value="1"/>
</dbReference>
<dbReference type="SUPFAM" id="SSF63411">
    <property type="entry name" value="LuxS/MPP-like metallohydrolase"/>
    <property type="match status" value="3"/>
</dbReference>